<dbReference type="InterPro" id="IPR029016">
    <property type="entry name" value="GAF-like_dom_sf"/>
</dbReference>
<dbReference type="GO" id="GO:0000155">
    <property type="term" value="F:phosphorelay sensor kinase activity"/>
    <property type="evidence" value="ECO:0007669"/>
    <property type="project" value="InterPro"/>
</dbReference>
<feature type="domain" description="PAC" evidence="10">
    <location>
        <begin position="475"/>
        <end position="531"/>
    </location>
</feature>
<protein>
    <recommendedName>
        <fullName evidence="2">histidine kinase</fullName>
        <ecNumber evidence="2">2.7.13.3</ecNumber>
    </recommendedName>
</protein>
<evidence type="ECO:0000313" key="12">
    <source>
        <dbReference type="Proteomes" id="UP000191901"/>
    </source>
</evidence>
<dbReference type="Pfam" id="PF08447">
    <property type="entry name" value="PAS_3"/>
    <property type="match status" value="1"/>
</dbReference>
<dbReference type="Gene3D" id="3.30.565.10">
    <property type="entry name" value="Histidine kinase-like ATPase, C-terminal domain"/>
    <property type="match status" value="1"/>
</dbReference>
<keyword evidence="3" id="KW-0597">Phosphoprotein</keyword>
<evidence type="ECO:0000256" key="2">
    <source>
        <dbReference type="ARBA" id="ARBA00012438"/>
    </source>
</evidence>
<dbReference type="KEGG" id="hhg:XM38_049460"/>
<dbReference type="SUPFAM" id="SSF55781">
    <property type="entry name" value="GAF domain-like"/>
    <property type="match status" value="1"/>
</dbReference>
<dbReference type="InterPro" id="IPR004358">
    <property type="entry name" value="Sig_transdc_His_kin-like_C"/>
</dbReference>
<dbReference type="Pfam" id="PF13185">
    <property type="entry name" value="GAF_2"/>
    <property type="match status" value="1"/>
</dbReference>
<proteinExistence type="predicted"/>
<dbReference type="SMART" id="SM00086">
    <property type="entry name" value="PAC"/>
    <property type="match status" value="3"/>
</dbReference>
<feature type="coiled-coil region" evidence="6">
    <location>
        <begin position="249"/>
        <end position="280"/>
    </location>
</feature>
<dbReference type="SUPFAM" id="SSF55785">
    <property type="entry name" value="PYP-like sensor domain (PAS domain)"/>
    <property type="match status" value="3"/>
</dbReference>
<dbReference type="InterPro" id="IPR036097">
    <property type="entry name" value="HisK_dim/P_sf"/>
</dbReference>
<dbReference type="Gene3D" id="3.30.450.40">
    <property type="match status" value="1"/>
</dbReference>
<dbReference type="PANTHER" id="PTHR43065:SF50">
    <property type="entry name" value="HISTIDINE KINASE"/>
    <property type="match status" value="1"/>
</dbReference>
<feature type="region of interest" description="Disordered" evidence="7">
    <location>
        <begin position="992"/>
        <end position="1014"/>
    </location>
</feature>
<dbReference type="InterPro" id="IPR013655">
    <property type="entry name" value="PAS_fold_3"/>
</dbReference>
<dbReference type="InterPro" id="IPR013656">
    <property type="entry name" value="PAS_4"/>
</dbReference>
<dbReference type="PROSITE" id="PS50112">
    <property type="entry name" value="PAS"/>
    <property type="match status" value="1"/>
</dbReference>
<feature type="domain" description="Histidine kinase" evidence="8">
    <location>
        <begin position="738"/>
        <end position="989"/>
    </location>
</feature>
<reference evidence="11 12" key="1">
    <citation type="journal article" date="2016" name="Biochim. Biophys. Acta">
        <title>Characterization of red-shifted phycobilisomes isolated from the chlorophyll f-containing cyanobacterium Halomicronema hongdechloris.</title>
        <authorList>
            <person name="Li Y."/>
            <person name="Lin Y."/>
            <person name="Garvey C.J."/>
            <person name="Birch D."/>
            <person name="Corkery R.W."/>
            <person name="Loughlin P.C."/>
            <person name="Scheer H."/>
            <person name="Willows R.D."/>
            <person name="Chen M."/>
        </authorList>
    </citation>
    <scope>NUCLEOTIDE SEQUENCE [LARGE SCALE GENOMIC DNA]</scope>
    <source>
        <strain evidence="11 12">C2206</strain>
    </source>
</reference>
<keyword evidence="5" id="KW-0902">Two-component regulatory system</keyword>
<dbReference type="CDD" id="cd00130">
    <property type="entry name" value="PAS"/>
    <property type="match status" value="2"/>
</dbReference>
<accession>A0A1Z3HUN0</accession>
<dbReference type="PROSITE" id="PS50109">
    <property type="entry name" value="HIS_KIN"/>
    <property type="match status" value="1"/>
</dbReference>
<dbReference type="EMBL" id="CP021983">
    <property type="protein sequence ID" value="ASC73972.1"/>
    <property type="molecule type" value="Genomic_DNA"/>
</dbReference>
<dbReference type="InterPro" id="IPR003594">
    <property type="entry name" value="HATPase_dom"/>
</dbReference>
<keyword evidence="4" id="KW-0808">Transferase</keyword>
<evidence type="ECO:0000259" key="9">
    <source>
        <dbReference type="PROSITE" id="PS50112"/>
    </source>
</evidence>
<dbReference type="InterPro" id="IPR003018">
    <property type="entry name" value="GAF"/>
</dbReference>
<evidence type="ECO:0000256" key="5">
    <source>
        <dbReference type="ARBA" id="ARBA00023012"/>
    </source>
</evidence>
<evidence type="ECO:0000313" key="11">
    <source>
        <dbReference type="EMBL" id="ASC73972.1"/>
    </source>
</evidence>
<dbReference type="CDD" id="cd00082">
    <property type="entry name" value="HisKA"/>
    <property type="match status" value="1"/>
</dbReference>
<dbReference type="InterPro" id="IPR000700">
    <property type="entry name" value="PAS-assoc_C"/>
</dbReference>
<evidence type="ECO:0000259" key="8">
    <source>
        <dbReference type="PROSITE" id="PS50109"/>
    </source>
</evidence>
<dbReference type="Proteomes" id="UP000191901">
    <property type="component" value="Chromosome"/>
</dbReference>
<dbReference type="SMART" id="SM00388">
    <property type="entry name" value="HisKA"/>
    <property type="match status" value="1"/>
</dbReference>
<dbReference type="Gene3D" id="3.30.450.20">
    <property type="entry name" value="PAS domain"/>
    <property type="match status" value="3"/>
</dbReference>
<dbReference type="InterPro" id="IPR005467">
    <property type="entry name" value="His_kinase_dom"/>
</dbReference>
<dbReference type="RefSeq" id="WP_088431264.1">
    <property type="nucleotide sequence ID" value="NZ_CP021983.2"/>
</dbReference>
<evidence type="ECO:0000256" key="7">
    <source>
        <dbReference type="SAM" id="MobiDB-lite"/>
    </source>
</evidence>
<dbReference type="InterPro" id="IPR036890">
    <property type="entry name" value="HATPase_C_sf"/>
</dbReference>
<dbReference type="InterPro" id="IPR000014">
    <property type="entry name" value="PAS"/>
</dbReference>
<sequence length="1014" mass="113300">MSSPFNPAPSLDGMTGPGVDALQQLADLPVAAYCRHIDAEGRLVAWDAALEAMVGPLTAGQGWQQWVVPQDWPRVRQMVAEAVTTRQPFTLNYRIQRQDGRVCWLCDRGQVTSRCDDLTLYLTGVVFELPDRVVAPEYPASDVTNQAIIRALPDLILRMRRDSPLYEIVTPGNVNLLMAEGEILNIFDVMPAEQAHKRLHYVAQALDMGMLQIYDQVLFYQDQMQHEEVRVVPCGGDQVLVIVRDVTDHRRAEATLQRLNQELETRVAERTQALQASEADLRTLFDHIYAAIFIIALDGTLLDVNQTMLSLYGVARQEALQRSFLADYSGPNNAPEQLAQAWQQALAGDTPAFEWQAQRLDTGQCFEVEVVLQQVTLGQQQVVLANVRDIRDRKQVECLLRESQQLLQLVMDNIPQLIFWKDRQSVYLGCNRQFAKSIGIDSPEAIVGQRDAELPWTPQEREWYLRCDRTVIETNQPLLNMLETHHQDDGNQIWLEANKLPLHDSEGQVVGILGTLQDITERKQAEDLLREQVRLSTLRAAIDSILTRGEPLQAMLQGCTEALVKILEGTVAHLWLLDAGQQLLQRQATAGYPDTAPPLPDQMPLATSSLGQIVQQRCPYLSNDLSMDPQMQAPWGGHADLVAFAGYPLIVEDQVLGVLAVGVRKLLKPSLQGWLALLANEIALGIKRKQTELALQQSEARLRQQTHDLEHTLRELQQAQLQLIQSEKMSSLGQLVAGVAHEINNPMNFIYGNLNHARTYIEDLLQLIELYQQHYADPAPAIATAIHTIDLPFLLDDLPKLLNSMKVGADRIQTIVSSLSTFSRMDTATAKVVDIHENLDSTLMILQYRLKARGERPAIQVTRHYGDIPPVHCYPGHLNQVFMNILGNAIDALEEVMPRHPHPQLQIQTAMDSQGRLVVTIADNGPGIPADIQPRLFDPFFTSKPLGKGTGLGLSISYQIVTEIHRGQLRCQSQVGQSTCFTIILPQPLPQSPAPDHAATLPGKLPNASDYLQS</sequence>
<dbReference type="InterPro" id="IPR035965">
    <property type="entry name" value="PAS-like_dom_sf"/>
</dbReference>
<feature type="domain" description="PAS" evidence="9">
    <location>
        <begin position="277"/>
        <end position="349"/>
    </location>
</feature>
<dbReference type="SMART" id="SM00387">
    <property type="entry name" value="HATPase_c"/>
    <property type="match status" value="1"/>
</dbReference>
<dbReference type="EC" id="2.7.13.3" evidence="2"/>
<dbReference type="NCBIfam" id="TIGR00229">
    <property type="entry name" value="sensory_box"/>
    <property type="match status" value="2"/>
</dbReference>
<dbReference type="SUPFAM" id="SSF47384">
    <property type="entry name" value="Homodimeric domain of signal transducing histidine kinase"/>
    <property type="match status" value="1"/>
</dbReference>
<keyword evidence="6" id="KW-0175">Coiled coil</keyword>
<dbReference type="Gene3D" id="1.10.287.130">
    <property type="match status" value="1"/>
</dbReference>
<evidence type="ECO:0000256" key="3">
    <source>
        <dbReference type="ARBA" id="ARBA00022553"/>
    </source>
</evidence>
<organism evidence="11 12">
    <name type="scientific">Halomicronema hongdechloris C2206</name>
    <dbReference type="NCBI Taxonomy" id="1641165"/>
    <lineage>
        <taxon>Bacteria</taxon>
        <taxon>Bacillati</taxon>
        <taxon>Cyanobacteriota</taxon>
        <taxon>Cyanophyceae</taxon>
        <taxon>Nodosilineales</taxon>
        <taxon>Nodosilineaceae</taxon>
        <taxon>Halomicronema</taxon>
    </lineage>
</organism>
<feature type="coiled-coil region" evidence="6">
    <location>
        <begin position="688"/>
        <end position="729"/>
    </location>
</feature>
<keyword evidence="12" id="KW-1185">Reference proteome</keyword>
<evidence type="ECO:0000256" key="4">
    <source>
        <dbReference type="ARBA" id="ARBA00022777"/>
    </source>
</evidence>
<dbReference type="AlphaFoldDB" id="A0A1Z3HUN0"/>
<dbReference type="Pfam" id="PF02518">
    <property type="entry name" value="HATPase_c"/>
    <property type="match status" value="1"/>
</dbReference>
<dbReference type="InterPro" id="IPR001610">
    <property type="entry name" value="PAC"/>
</dbReference>
<dbReference type="OrthoDB" id="9773246at2"/>
<dbReference type="PROSITE" id="PS50113">
    <property type="entry name" value="PAC"/>
    <property type="match status" value="1"/>
</dbReference>
<dbReference type="InterPro" id="IPR003661">
    <property type="entry name" value="HisK_dim/P_dom"/>
</dbReference>
<keyword evidence="4" id="KW-0418">Kinase</keyword>
<gene>
    <name evidence="11" type="ORF">XM38_049460</name>
</gene>
<name>A0A1Z3HUN0_9CYAN</name>
<dbReference type="PANTHER" id="PTHR43065">
    <property type="entry name" value="SENSOR HISTIDINE KINASE"/>
    <property type="match status" value="1"/>
</dbReference>
<dbReference type="PRINTS" id="PR00344">
    <property type="entry name" value="BCTRLSENSOR"/>
</dbReference>
<evidence type="ECO:0000256" key="6">
    <source>
        <dbReference type="SAM" id="Coils"/>
    </source>
</evidence>
<dbReference type="SUPFAM" id="SSF55874">
    <property type="entry name" value="ATPase domain of HSP90 chaperone/DNA topoisomerase II/histidine kinase"/>
    <property type="match status" value="1"/>
</dbReference>
<comment type="catalytic activity">
    <reaction evidence="1">
        <text>ATP + protein L-histidine = ADP + protein N-phospho-L-histidine.</text>
        <dbReference type="EC" id="2.7.13.3"/>
    </reaction>
</comment>
<dbReference type="Pfam" id="PF08448">
    <property type="entry name" value="PAS_4"/>
    <property type="match status" value="2"/>
</dbReference>
<evidence type="ECO:0000259" key="10">
    <source>
        <dbReference type="PROSITE" id="PS50113"/>
    </source>
</evidence>
<dbReference type="SMART" id="SM00091">
    <property type="entry name" value="PAS"/>
    <property type="match status" value="2"/>
</dbReference>
<evidence type="ECO:0000256" key="1">
    <source>
        <dbReference type="ARBA" id="ARBA00000085"/>
    </source>
</evidence>